<dbReference type="InterPro" id="IPR025048">
    <property type="entry name" value="DUF3987"/>
</dbReference>
<dbReference type="AlphaFoldDB" id="A0A7M5XL40"/>
<sequence length="274" mass="31115">ANMSIVDDAEYKNALHSCWSIETDFAKWFPDEIAEWIQYQSTILGVAQPYLSIPLLVAVSYCSHQCSVTAGANHTEPLILYGLVVGRSGTNKSAALHKILDIVKSIEVSESHTFESGTMEGLLVAMRENEESILAVYDEFSSFYDSLDKGTAGKCEKSRFLTLYNGKPWSKKTKTNGTMEIDSPRYNMLAFTQPSYAVQFAKTNTSDGFYQRFLLSVPKERFVKFNDKRECLNNKKELLDLESVIKRIYEAAETKWSWSLLMRPTGFMNSYTMK</sequence>
<evidence type="ECO:0008006" key="3">
    <source>
        <dbReference type="Google" id="ProtNLM"/>
    </source>
</evidence>
<name>A0A7M5XL40_9CNID</name>
<organism evidence="1 2">
    <name type="scientific">Clytia hemisphaerica</name>
    <dbReference type="NCBI Taxonomy" id="252671"/>
    <lineage>
        <taxon>Eukaryota</taxon>
        <taxon>Metazoa</taxon>
        <taxon>Cnidaria</taxon>
        <taxon>Hydrozoa</taxon>
        <taxon>Hydroidolina</taxon>
        <taxon>Leptothecata</taxon>
        <taxon>Obeliida</taxon>
        <taxon>Clytiidae</taxon>
        <taxon>Clytia</taxon>
    </lineage>
</organism>
<reference evidence="1" key="1">
    <citation type="submission" date="2021-01" db="UniProtKB">
        <authorList>
            <consortium name="EnsemblMetazoa"/>
        </authorList>
    </citation>
    <scope>IDENTIFICATION</scope>
</reference>
<evidence type="ECO:0000313" key="1">
    <source>
        <dbReference type="EnsemblMetazoa" id="CLYHEMP025239.1"/>
    </source>
</evidence>
<dbReference type="Proteomes" id="UP000594262">
    <property type="component" value="Unplaced"/>
</dbReference>
<dbReference type="EnsemblMetazoa" id="CLYHEMT025239.1">
    <property type="protein sequence ID" value="CLYHEMP025239.1"/>
    <property type="gene ID" value="CLYHEMG025239"/>
</dbReference>
<proteinExistence type="predicted"/>
<dbReference type="Pfam" id="PF13148">
    <property type="entry name" value="DUF3987"/>
    <property type="match status" value="1"/>
</dbReference>
<keyword evidence="2" id="KW-1185">Reference proteome</keyword>
<evidence type="ECO:0000313" key="2">
    <source>
        <dbReference type="Proteomes" id="UP000594262"/>
    </source>
</evidence>
<accession>A0A7M5XL40</accession>
<protein>
    <recommendedName>
        <fullName evidence="3">DUF3987 domain-containing protein</fullName>
    </recommendedName>
</protein>